<evidence type="ECO:0000256" key="1">
    <source>
        <dbReference type="SAM" id="MobiDB-lite"/>
    </source>
</evidence>
<protein>
    <submittedName>
        <fullName evidence="2">Uncharacterized protein</fullName>
    </submittedName>
</protein>
<sequence>MTDTKDPTAFEMGNVVGPSDHGEAEAGGSELDDGFDLR</sequence>
<feature type="non-terminal residue" evidence="2">
    <location>
        <position position="38"/>
    </location>
</feature>
<reference evidence="2" key="1">
    <citation type="submission" date="2018-05" db="EMBL/GenBank/DDBJ databases">
        <authorList>
            <person name="Lanie J.A."/>
            <person name="Ng W.-L."/>
            <person name="Kazmierczak K.M."/>
            <person name="Andrzejewski T.M."/>
            <person name="Davidsen T.M."/>
            <person name="Wayne K.J."/>
            <person name="Tettelin H."/>
            <person name="Glass J.I."/>
            <person name="Rusch D."/>
            <person name="Podicherti R."/>
            <person name="Tsui H.-C.T."/>
            <person name="Winkler M.E."/>
        </authorList>
    </citation>
    <scope>NUCLEOTIDE SEQUENCE</scope>
</reference>
<feature type="region of interest" description="Disordered" evidence="1">
    <location>
        <begin position="1"/>
        <end position="38"/>
    </location>
</feature>
<accession>A0A382ZVV5</accession>
<dbReference type="AlphaFoldDB" id="A0A382ZVV5"/>
<organism evidence="2">
    <name type="scientific">marine metagenome</name>
    <dbReference type="NCBI Taxonomy" id="408172"/>
    <lineage>
        <taxon>unclassified sequences</taxon>
        <taxon>metagenomes</taxon>
        <taxon>ecological metagenomes</taxon>
    </lineage>
</organism>
<gene>
    <name evidence="2" type="ORF">METZ01_LOCUS452397</name>
</gene>
<proteinExistence type="predicted"/>
<evidence type="ECO:0000313" key="2">
    <source>
        <dbReference type="EMBL" id="SVD99543.1"/>
    </source>
</evidence>
<dbReference type="EMBL" id="UINC01187034">
    <property type="protein sequence ID" value="SVD99543.1"/>
    <property type="molecule type" value="Genomic_DNA"/>
</dbReference>
<name>A0A382ZVV5_9ZZZZ</name>